<comment type="caution">
    <text evidence="2">The sequence shown here is derived from an EMBL/GenBank/DDBJ whole genome shotgun (WGS) entry which is preliminary data.</text>
</comment>
<reference evidence="2 3" key="1">
    <citation type="submission" date="2023-02" db="EMBL/GenBank/DDBJ databases">
        <title>Study of novel species of the Microbacterium genus.</title>
        <authorList>
            <person name="Arroyo-Herrera I."/>
            <person name="Roman-Ponce B."/>
            <person name="Vasquez-Murrieta M.S."/>
        </authorList>
    </citation>
    <scope>NUCLEOTIDE SEQUENCE [LARGE SCALE GENOMIC DNA]</scope>
    <source>
        <strain evidence="2 3">NE1TT3</strain>
    </source>
</reference>
<feature type="transmembrane region" description="Helical" evidence="1">
    <location>
        <begin position="33"/>
        <end position="60"/>
    </location>
</feature>
<organism evidence="2 3">
    <name type="scientific">Microbacterium thalli</name>
    <dbReference type="NCBI Taxonomy" id="3027921"/>
    <lineage>
        <taxon>Bacteria</taxon>
        <taxon>Bacillati</taxon>
        <taxon>Actinomycetota</taxon>
        <taxon>Actinomycetes</taxon>
        <taxon>Micrococcales</taxon>
        <taxon>Microbacteriaceae</taxon>
        <taxon>Microbacterium</taxon>
    </lineage>
</organism>
<evidence type="ECO:0000256" key="1">
    <source>
        <dbReference type="SAM" id="Phobius"/>
    </source>
</evidence>
<proteinExistence type="predicted"/>
<dbReference type="RefSeq" id="WP_274264916.1">
    <property type="nucleotide sequence ID" value="NZ_JAQZCI010000004.1"/>
</dbReference>
<evidence type="ECO:0000313" key="2">
    <source>
        <dbReference type="EMBL" id="MDD7963338.1"/>
    </source>
</evidence>
<name>A0ABT5SKH3_9MICO</name>
<accession>A0ABT5SKH3</accession>
<sequence>MTIDPTEAVELPAPVPARVGQGVELRVSRDRDLLARAAILATGGFAAAVALLPILGAAVIA</sequence>
<dbReference type="Proteomes" id="UP001218170">
    <property type="component" value="Unassembled WGS sequence"/>
</dbReference>
<protein>
    <submittedName>
        <fullName evidence="2">Uncharacterized protein</fullName>
    </submittedName>
</protein>
<keyword evidence="3" id="KW-1185">Reference proteome</keyword>
<evidence type="ECO:0000313" key="3">
    <source>
        <dbReference type="Proteomes" id="UP001218170"/>
    </source>
</evidence>
<keyword evidence="1" id="KW-0472">Membrane</keyword>
<keyword evidence="1" id="KW-0812">Transmembrane</keyword>
<gene>
    <name evidence="2" type="ORF">PUW80_13355</name>
</gene>
<dbReference type="EMBL" id="JAQZCI010000004">
    <property type="protein sequence ID" value="MDD7963338.1"/>
    <property type="molecule type" value="Genomic_DNA"/>
</dbReference>
<keyword evidence="1" id="KW-1133">Transmembrane helix</keyword>